<feature type="transmembrane region" description="Helical" evidence="1">
    <location>
        <begin position="98"/>
        <end position="120"/>
    </location>
</feature>
<dbReference type="OrthoDB" id="10025410at2759"/>
<dbReference type="Pfam" id="PF13908">
    <property type="entry name" value="Shisa_N"/>
    <property type="match status" value="1"/>
</dbReference>
<evidence type="ECO:0000313" key="5">
    <source>
        <dbReference type="EMBL" id="CAF3703324.1"/>
    </source>
</evidence>
<dbReference type="Proteomes" id="UP000677228">
    <property type="component" value="Unassembled WGS sequence"/>
</dbReference>
<keyword evidence="7" id="KW-1185">Reference proteome</keyword>
<dbReference type="EMBL" id="CAJOBA010004115">
    <property type="protein sequence ID" value="CAF3703324.1"/>
    <property type="molecule type" value="Genomic_DNA"/>
</dbReference>
<evidence type="ECO:0000259" key="2">
    <source>
        <dbReference type="Pfam" id="PF13908"/>
    </source>
</evidence>
<reference evidence="4" key="1">
    <citation type="submission" date="2021-02" db="EMBL/GenBank/DDBJ databases">
        <authorList>
            <person name="Nowell W R."/>
        </authorList>
    </citation>
    <scope>NUCLEOTIDE SEQUENCE</scope>
</reference>
<dbReference type="Proteomes" id="UP000663829">
    <property type="component" value="Unassembled WGS sequence"/>
</dbReference>
<sequence>MTFPLSNTTPSTICGGYVDIHGTWHNGFDCPMKNSIQLYCCGSDILKYCCSDVLLSQSGLHLEDNNDRNPNLLKSNLFIKSYTRSMVSSREFERFQSLFLPIFLLSSSILFLIGIALWFWMWRHKTFYSIEHDQEMDGGDISHIRGENNRNFQNNNDERKSVNNIVDFVRQNSFNYQQSQQQSHLRNNNQTKIISPQHHSNYSTIIDKIEPIRRPTAV</sequence>
<protein>
    <recommendedName>
        <fullName evidence="2">Shisa N-terminal domain-containing protein</fullName>
    </recommendedName>
</protein>
<dbReference type="AlphaFoldDB" id="A0A815GPQ6"/>
<evidence type="ECO:0000313" key="6">
    <source>
        <dbReference type="EMBL" id="CAF4202492.1"/>
    </source>
</evidence>
<keyword evidence="1" id="KW-1133">Transmembrane helix</keyword>
<dbReference type="EMBL" id="CAJOBC010058961">
    <property type="protein sequence ID" value="CAF4202492.1"/>
    <property type="molecule type" value="Genomic_DNA"/>
</dbReference>
<evidence type="ECO:0000313" key="7">
    <source>
        <dbReference type="Proteomes" id="UP000663829"/>
    </source>
</evidence>
<proteinExistence type="predicted"/>
<keyword evidence="1" id="KW-0812">Transmembrane</keyword>
<dbReference type="EMBL" id="CAJNOK010004112">
    <property type="protein sequence ID" value="CAF0926300.1"/>
    <property type="molecule type" value="Genomic_DNA"/>
</dbReference>
<dbReference type="EMBL" id="CAJNOQ010014424">
    <property type="protein sequence ID" value="CAF1341319.1"/>
    <property type="molecule type" value="Genomic_DNA"/>
</dbReference>
<dbReference type="InterPro" id="IPR053891">
    <property type="entry name" value="Shisa_N"/>
</dbReference>
<gene>
    <name evidence="4" type="ORF">GPM918_LOCUS30445</name>
    <name evidence="3" type="ORF">OVA965_LOCUS10900</name>
    <name evidence="6" type="ORF">SRO942_LOCUS31058</name>
    <name evidence="5" type="ORF">TMI583_LOCUS10896</name>
</gene>
<feature type="domain" description="Shisa N-terminal" evidence="2">
    <location>
        <begin position="13"/>
        <end position="54"/>
    </location>
</feature>
<comment type="caution">
    <text evidence="4">The sequence shown here is derived from an EMBL/GenBank/DDBJ whole genome shotgun (WGS) entry which is preliminary data.</text>
</comment>
<organism evidence="4 7">
    <name type="scientific">Didymodactylos carnosus</name>
    <dbReference type="NCBI Taxonomy" id="1234261"/>
    <lineage>
        <taxon>Eukaryota</taxon>
        <taxon>Metazoa</taxon>
        <taxon>Spiralia</taxon>
        <taxon>Gnathifera</taxon>
        <taxon>Rotifera</taxon>
        <taxon>Eurotatoria</taxon>
        <taxon>Bdelloidea</taxon>
        <taxon>Philodinida</taxon>
        <taxon>Philodinidae</taxon>
        <taxon>Didymodactylos</taxon>
    </lineage>
</organism>
<keyword evidence="1" id="KW-0472">Membrane</keyword>
<evidence type="ECO:0000313" key="4">
    <source>
        <dbReference type="EMBL" id="CAF1341319.1"/>
    </source>
</evidence>
<accession>A0A815GPQ6</accession>
<evidence type="ECO:0000256" key="1">
    <source>
        <dbReference type="SAM" id="Phobius"/>
    </source>
</evidence>
<evidence type="ECO:0000313" key="3">
    <source>
        <dbReference type="EMBL" id="CAF0926300.1"/>
    </source>
</evidence>
<dbReference type="Proteomes" id="UP000681722">
    <property type="component" value="Unassembled WGS sequence"/>
</dbReference>
<dbReference type="Proteomes" id="UP000682733">
    <property type="component" value="Unassembled WGS sequence"/>
</dbReference>
<name>A0A815GPQ6_9BILA</name>